<protein>
    <recommendedName>
        <fullName evidence="4">DUF4270 domain-containing protein</fullName>
    </recommendedName>
</protein>
<dbReference type="HOGENOM" id="CLU_036886_0_0_10"/>
<keyword evidence="1" id="KW-0732">Signal</keyword>
<dbReference type="EMBL" id="JH594606">
    <property type="protein sequence ID" value="EHQ02503.1"/>
    <property type="molecule type" value="Genomic_DNA"/>
</dbReference>
<dbReference type="Pfam" id="PF14092">
    <property type="entry name" value="DUF4270"/>
    <property type="match status" value="1"/>
</dbReference>
<organism evidence="2 3">
    <name type="scientific">Gillisia limnaea (strain DSM 15749 / LMG 21470 / R-8282)</name>
    <dbReference type="NCBI Taxonomy" id="865937"/>
    <lineage>
        <taxon>Bacteria</taxon>
        <taxon>Pseudomonadati</taxon>
        <taxon>Bacteroidota</taxon>
        <taxon>Flavobacteriia</taxon>
        <taxon>Flavobacteriales</taxon>
        <taxon>Flavobacteriaceae</taxon>
        <taxon>Gillisia</taxon>
    </lineage>
</organism>
<dbReference type="eggNOG" id="ENOG502Z8IK">
    <property type="taxonomic scope" value="Bacteria"/>
</dbReference>
<dbReference type="RefSeq" id="WP_006988813.1">
    <property type="nucleotide sequence ID" value="NZ_JH594606.1"/>
</dbReference>
<feature type="chain" id="PRO_5003560611" description="DUF4270 domain-containing protein" evidence="1">
    <location>
        <begin position="22"/>
        <end position="518"/>
    </location>
</feature>
<accession>H2BSF6</accession>
<evidence type="ECO:0000313" key="2">
    <source>
        <dbReference type="EMBL" id="EHQ02503.1"/>
    </source>
</evidence>
<reference evidence="3" key="1">
    <citation type="journal article" date="2012" name="Stand. Genomic Sci.">
        <title>Genome sequence of the Antarctic rhodopsins-containing flavobacterium Gillisia limnaea type strain (R-8282(T)).</title>
        <authorList>
            <person name="Riedel T."/>
            <person name="Held B."/>
            <person name="Nolan M."/>
            <person name="Lucas S."/>
            <person name="Lapidus A."/>
            <person name="Tice H."/>
            <person name="Del Rio T.G."/>
            <person name="Cheng J.F."/>
            <person name="Han C."/>
            <person name="Tapia R."/>
            <person name="Goodwin L.A."/>
            <person name="Pitluck S."/>
            <person name="Liolios K."/>
            <person name="Mavromatis K."/>
            <person name="Pagani I."/>
            <person name="Ivanova N."/>
            <person name="Mikhailova N."/>
            <person name="Pati A."/>
            <person name="Chen A."/>
            <person name="Palaniappan K."/>
            <person name="Land M."/>
            <person name="Rohde M."/>
            <person name="Tindall B.J."/>
            <person name="Detter J.C."/>
            <person name="Goker M."/>
            <person name="Bristow J."/>
            <person name="Eisen J.A."/>
            <person name="Markowitz V."/>
            <person name="Hugenholtz P."/>
            <person name="Kyrpides N.C."/>
            <person name="Klenk H.P."/>
            <person name="Woyke T."/>
        </authorList>
    </citation>
    <scope>NUCLEOTIDE SEQUENCE [LARGE SCALE GENOMIC DNA]</scope>
    <source>
        <strain evidence="3">DSM 15749 / LMG 21470 / R-8282</strain>
    </source>
</reference>
<name>H2BSF6_GILLR</name>
<feature type="signal peptide" evidence="1">
    <location>
        <begin position="1"/>
        <end position="21"/>
    </location>
</feature>
<evidence type="ECO:0008006" key="4">
    <source>
        <dbReference type="Google" id="ProtNLM"/>
    </source>
</evidence>
<gene>
    <name evidence="2" type="ORF">Gilli_1861</name>
</gene>
<evidence type="ECO:0000313" key="3">
    <source>
        <dbReference type="Proteomes" id="UP000003844"/>
    </source>
</evidence>
<dbReference type="OrthoDB" id="1466062at2"/>
<keyword evidence="3" id="KW-1185">Reference proteome</keyword>
<dbReference type="STRING" id="865937.Gilli_1861"/>
<sequence length="518" mass="57262">MILLKRLGFIPAVLIAVLALVSCDDDFTTIGGELIGGEFDSLPSYSAGVQAHSKNLGAVQTNGLPVNLLGVYKEPVYGLQTASVLSQLSLSSPKPDFGNEPRLDSVILTLPYFSTRLEPDEDGNPVFRLDSVYGDSPFKLKVSRSNFFLNDFDPESNFEDRQKYYSDQGPVFKASLIGDPLYVDESFQPSASEVVYFENDPSTPGNEIDTVRVSPRLRVPLPTQFFKENIIDKQGSSELSNNNNFRNFIRGLYFEAEPLDGSGSMMLLNLSGNEAGIVLYYTAFQTVEDSITEIPGSYKLDLGGNTVNTYSQELPAQIALEIQEASEETGAENLYLNGGAGSMAVINLFEDEAELEELRANNWLINEASLTFFVDQDKVFGGNSEPERIYLYNLKTNQPLFDYRIDQPNVDFPLISLTNHSGRLVRDEDKNGISYKIRITEHVKQILGEDGENVKLGLVITQNINLLANSALKNPVDGIDRVPSASVITPRGTVLHGNLESDPGKRLKFNIIYTETNN</sequence>
<evidence type="ECO:0000256" key="1">
    <source>
        <dbReference type="SAM" id="SignalP"/>
    </source>
</evidence>
<dbReference type="PROSITE" id="PS51257">
    <property type="entry name" value="PROKAR_LIPOPROTEIN"/>
    <property type="match status" value="1"/>
</dbReference>
<dbReference type="InterPro" id="IPR025366">
    <property type="entry name" value="DUF4270"/>
</dbReference>
<dbReference type="AlphaFoldDB" id="H2BSF6"/>
<dbReference type="Proteomes" id="UP000003844">
    <property type="component" value="Unassembled WGS sequence"/>
</dbReference>
<proteinExistence type="predicted"/>